<evidence type="ECO:0000256" key="1">
    <source>
        <dbReference type="SAM" id="SignalP"/>
    </source>
</evidence>
<dbReference type="AlphaFoldDB" id="A0A7W8QDQ3"/>
<dbReference type="Proteomes" id="UP000592780">
    <property type="component" value="Unassembled WGS sequence"/>
</dbReference>
<evidence type="ECO:0000313" key="3">
    <source>
        <dbReference type="Proteomes" id="UP000592780"/>
    </source>
</evidence>
<keyword evidence="3" id="KW-1185">Reference proteome</keyword>
<sequence>MIKKLLFFTFVSSWVIAFLGPCCAAREVTFYSKSLDSAGKLKGRWSPDCNNLEGIKMDGDLQAEFTINSNQIVINSVLKENIKEDGIINVYFESPLDLGRGGMGLDWDNFSRIR</sequence>
<evidence type="ECO:0000313" key="2">
    <source>
        <dbReference type="EMBL" id="MBB5427746.1"/>
    </source>
</evidence>
<dbReference type="RefSeq" id="WP_193789192.1">
    <property type="nucleotide sequence ID" value="NZ_JBNDLN010000001.1"/>
</dbReference>
<feature type="signal peptide" evidence="1">
    <location>
        <begin position="1"/>
        <end position="24"/>
    </location>
</feature>
<reference evidence="2 3" key="1">
    <citation type="submission" date="2020-08" db="EMBL/GenBank/DDBJ databases">
        <title>Genomic Encyclopedia of Type Strains, Phase IV (KMG-V): Genome sequencing to study the core and pangenomes of soil and plant-associated prokaryotes.</title>
        <authorList>
            <person name="Whitman W."/>
        </authorList>
    </citation>
    <scope>NUCLEOTIDE SEQUENCE [LARGE SCALE GENOMIC DNA]</scope>
    <source>
        <strain evidence="2 3">JPY158</strain>
    </source>
</reference>
<comment type="caution">
    <text evidence="2">The sequence shown here is derived from an EMBL/GenBank/DDBJ whole genome shotgun (WGS) entry which is preliminary data.</text>
</comment>
<gene>
    <name evidence="2" type="ORF">HDG40_005929</name>
</gene>
<dbReference type="EMBL" id="JACHDD010000010">
    <property type="protein sequence ID" value="MBB5427746.1"/>
    <property type="molecule type" value="Genomic_DNA"/>
</dbReference>
<proteinExistence type="predicted"/>
<keyword evidence="1" id="KW-0732">Signal</keyword>
<organism evidence="2 3">
    <name type="scientific">Paraburkholderia atlantica</name>
    <dbReference type="NCBI Taxonomy" id="2654982"/>
    <lineage>
        <taxon>Bacteria</taxon>
        <taxon>Pseudomonadati</taxon>
        <taxon>Pseudomonadota</taxon>
        <taxon>Betaproteobacteria</taxon>
        <taxon>Burkholderiales</taxon>
        <taxon>Burkholderiaceae</taxon>
        <taxon>Paraburkholderia</taxon>
    </lineage>
</organism>
<protein>
    <submittedName>
        <fullName evidence="2">Uncharacterized protein</fullName>
    </submittedName>
</protein>
<name>A0A7W8QDQ3_PARAM</name>
<accession>A0A7W8QDQ3</accession>
<feature type="chain" id="PRO_5031529587" evidence="1">
    <location>
        <begin position="25"/>
        <end position="114"/>
    </location>
</feature>